<dbReference type="InterPro" id="IPR043519">
    <property type="entry name" value="NT_sf"/>
</dbReference>
<feature type="region of interest" description="Disordered" evidence="1">
    <location>
        <begin position="1"/>
        <end position="32"/>
    </location>
</feature>
<feature type="region of interest" description="Disordered" evidence="1">
    <location>
        <begin position="442"/>
        <end position="466"/>
    </location>
</feature>
<dbReference type="Pfam" id="PF10539">
    <property type="entry name" value="Dev_Cell_Death"/>
    <property type="match status" value="1"/>
</dbReference>
<feature type="compositionally biased region" description="Low complexity" evidence="1">
    <location>
        <begin position="241"/>
        <end position="259"/>
    </location>
</feature>
<keyword evidence="4" id="KW-1185">Reference proteome</keyword>
<dbReference type="SUPFAM" id="SSF81301">
    <property type="entry name" value="Nucleotidyltransferase"/>
    <property type="match status" value="1"/>
</dbReference>
<feature type="compositionally biased region" description="Basic and acidic residues" evidence="1">
    <location>
        <begin position="265"/>
        <end position="284"/>
    </location>
</feature>
<feature type="compositionally biased region" description="Gly residues" evidence="1">
    <location>
        <begin position="18"/>
        <end position="28"/>
    </location>
</feature>
<feature type="region of interest" description="Disordered" evidence="1">
    <location>
        <begin position="783"/>
        <end position="810"/>
    </location>
</feature>
<sequence>MVATKRSSTHVEFNPKQKGGGAGAGGGSSSSSSVVSEGGAAAALIEPLGGFIFVCNNDTMDEDFERHLFGLPQRYQDTVRAIQPGLPLFLYNYSTRCLHGVFEASSDGGLNLEPGAWENKDTRKSGRQQSSRFPAQVRVRWREQKPPLEEETFRPLLYHYDGPKFRLELSKAEADDLLKLFGTTSHHHQEMVEAEEDFGGEWEKVKSKSKLTRINRPPPSKRSTSPNSPAAGRKRWGPLANGSTTTSSTAGASHSSHNTPVHGDAFIHGRESRADIAQRWRSDSDSWSGSSSAGISSSSWVSQDDDNNKPKKVSSREDGGSLAHTSTAGKFCESHDEIILKGEEEEQANGCCEDGSERDSRADSEELSMELNSVRSNKGWDPQLDLQAPVRGEFISYSAALKAGTNVSGTESCNIDGLSPNAGFEGGDGGHIASTIVSAAGSNRASSSSTGGALTPSTPGDVRIGVSKQAIEPRARSKGLNVDGGYSQPILDGLNLGVQGRQEQKEDVVIGEGEVKRGDKVPAAWSNSKSTLAARLAGAETGSAPSGRLHGTCKSVANVGSVDSNIARKKIEEDGCRNRLQESERRVDRCGGSSPQPRQVILGARDNTSKPLDTASRTVAWQGNDAAVLRRLHEPLLAVSDNSLMNGSSSGHPSSPHLDAVKTKPVVVATAAPLQLRAPLAVAADSKQNAQTTMSDELMQSAWPVDVLAEVPQPSAVLPSPKGLHSRKGAQTPPFQPSRPVHEPWRGQQNDQLKQEEQAEEKVHAQNVQSHQYGQLGQNLMPLRIPTPTPSSLQQQQHHRHPPVSPAHSNTYYRDRAQARMRTGASSVDAGPHLVAYRPISRVPPDGGTGFQNGYIQGGWGFPSPVPLLTPMSPIGDDGLFALPPPQLLGNVDILHMEIAEFAAIARPSPDARICAEAAVDCVREGVKQLWPGADVEVFGSFATGLCLPHSDVDVVVVDSPPLPDTPETAALSGARALAPLIRVLGTALRGYEWCESLNTIDSASMPVIKLRCRPSIKSVEGCQSTSPPTSVAIDITIGGRKTGSPGGRSQEAAERPGGSGGGESLQIIAKFEAATKSHNGAAAREYVIERLRQFPALAPLVLLLKSYLHQRGLNDVYTGGLGSFSLTLMLVFYLERAPVSCGISQGSLRPQEAPPPPSESALASSSVSLLPPSKPPVDCSLASVSSGTDSLDSFDEGASYSSGSTDTTTSASTRTSASSSSSSSSSCCSETSLSHGGTPITINSSTPVLSSSGEPAIRRAGGIVEELLISMQSVPPPNLGLLLIGFLQSFGREIDFSHVRLVLKGRNGTGGGLFWADKVSRPMTLCIDDPLRPGANIGAGSFNIFHVQVAMQDMLQMLTRSLGVTSSERVDNPDPSCRRPLRLLDQLFVMDNLSAVTQ</sequence>
<feature type="region of interest" description="Disordered" evidence="1">
    <location>
        <begin position="1038"/>
        <end position="1063"/>
    </location>
</feature>
<dbReference type="InterPro" id="IPR054708">
    <property type="entry name" value="MTPAP-like_central"/>
</dbReference>
<feature type="region of interest" description="Disordered" evidence="1">
    <location>
        <begin position="113"/>
        <end position="136"/>
    </location>
</feature>
<feature type="compositionally biased region" description="Basic and acidic residues" evidence="1">
    <location>
        <begin position="355"/>
        <end position="364"/>
    </location>
</feature>
<proteinExistence type="predicted"/>
<dbReference type="Gene3D" id="1.10.1410.10">
    <property type="match status" value="1"/>
</dbReference>
<evidence type="ECO:0000256" key="1">
    <source>
        <dbReference type="SAM" id="MobiDB-lite"/>
    </source>
</evidence>
<feature type="region of interest" description="Disordered" evidence="1">
    <location>
        <begin position="1195"/>
        <end position="1254"/>
    </location>
</feature>
<name>A0ABP0VUZ4_9BRYO</name>
<dbReference type="EMBL" id="OZ020105">
    <property type="protein sequence ID" value="CAK9257215.1"/>
    <property type="molecule type" value="Genomic_DNA"/>
</dbReference>
<dbReference type="PANTHER" id="PTHR46034:SF47">
    <property type="entry name" value="DCD DOMAIN-CONTAINING PROTEIN"/>
    <property type="match status" value="1"/>
</dbReference>
<accession>A0ABP0VUZ4</accession>
<organism evidence="3 4">
    <name type="scientific">Sphagnum jensenii</name>
    <dbReference type="NCBI Taxonomy" id="128206"/>
    <lineage>
        <taxon>Eukaryota</taxon>
        <taxon>Viridiplantae</taxon>
        <taxon>Streptophyta</taxon>
        <taxon>Embryophyta</taxon>
        <taxon>Bryophyta</taxon>
        <taxon>Sphagnophytina</taxon>
        <taxon>Sphagnopsida</taxon>
        <taxon>Sphagnales</taxon>
        <taxon>Sphagnaceae</taxon>
        <taxon>Sphagnum</taxon>
    </lineage>
</organism>
<feature type="compositionally biased region" description="Low complexity" evidence="1">
    <location>
        <begin position="285"/>
        <end position="302"/>
    </location>
</feature>
<evidence type="ECO:0000313" key="3">
    <source>
        <dbReference type="EMBL" id="CAK9257215.1"/>
    </source>
</evidence>
<dbReference type="Gene3D" id="3.30.460.10">
    <property type="entry name" value="Beta Polymerase, domain 2"/>
    <property type="match status" value="1"/>
</dbReference>
<evidence type="ECO:0000313" key="4">
    <source>
        <dbReference type="Proteomes" id="UP001497444"/>
    </source>
</evidence>
<feature type="region of interest" description="Disordered" evidence="1">
    <location>
        <begin position="716"/>
        <end position="767"/>
    </location>
</feature>
<reference evidence="3" key="1">
    <citation type="submission" date="2024-02" db="EMBL/GenBank/DDBJ databases">
        <authorList>
            <consortium name="ELIXIR-Norway"/>
            <consortium name="Elixir Norway"/>
        </authorList>
    </citation>
    <scope>NUCLEOTIDE SEQUENCE</scope>
</reference>
<feature type="region of interest" description="Disordered" evidence="1">
    <location>
        <begin position="192"/>
        <end position="328"/>
    </location>
</feature>
<feature type="compositionally biased region" description="Low complexity" evidence="1">
    <location>
        <begin position="442"/>
        <end position="453"/>
    </location>
</feature>
<dbReference type="InterPro" id="IPR013989">
    <property type="entry name" value="Dev_and_cell_death_domain"/>
</dbReference>
<feature type="region of interest" description="Disordered" evidence="1">
    <location>
        <begin position="342"/>
        <end position="364"/>
    </location>
</feature>
<dbReference type="InterPro" id="IPR044832">
    <property type="entry name" value="NRP-like"/>
</dbReference>
<feature type="compositionally biased region" description="Polar residues" evidence="1">
    <location>
        <begin position="1241"/>
        <end position="1254"/>
    </location>
</feature>
<dbReference type="SMART" id="SM00767">
    <property type="entry name" value="DCD"/>
    <property type="match status" value="1"/>
</dbReference>
<dbReference type="PANTHER" id="PTHR46034">
    <property type="match status" value="1"/>
</dbReference>
<feature type="domain" description="DCD" evidence="2">
    <location>
        <begin position="46"/>
        <end position="183"/>
    </location>
</feature>
<dbReference type="PROSITE" id="PS51222">
    <property type="entry name" value="DCD"/>
    <property type="match status" value="1"/>
</dbReference>
<feature type="compositionally biased region" description="Low complexity" evidence="1">
    <location>
        <begin position="1160"/>
        <end position="1171"/>
    </location>
</feature>
<dbReference type="Pfam" id="PF22600">
    <property type="entry name" value="MTPAP-like_central"/>
    <property type="match status" value="1"/>
</dbReference>
<gene>
    <name evidence="3" type="ORF">CSSPJE1EN1_LOCUS2693</name>
</gene>
<dbReference type="Proteomes" id="UP001497444">
    <property type="component" value="Chromosome 10"/>
</dbReference>
<feature type="compositionally biased region" description="Low complexity" evidence="1">
    <location>
        <begin position="1200"/>
        <end position="1235"/>
    </location>
</feature>
<protein>
    <recommendedName>
        <fullName evidence="2">DCD domain-containing protein</fullName>
    </recommendedName>
</protein>
<feature type="compositionally biased region" description="Basic and acidic residues" evidence="1">
    <location>
        <begin position="306"/>
        <end position="319"/>
    </location>
</feature>
<evidence type="ECO:0000259" key="2">
    <source>
        <dbReference type="PROSITE" id="PS51222"/>
    </source>
</evidence>
<dbReference type="SUPFAM" id="SSF81631">
    <property type="entry name" value="PAP/OAS1 substrate-binding domain"/>
    <property type="match status" value="1"/>
</dbReference>
<feature type="compositionally biased region" description="Basic and acidic residues" evidence="1">
    <location>
        <begin position="753"/>
        <end position="764"/>
    </location>
</feature>
<feature type="region of interest" description="Disordered" evidence="1">
    <location>
        <begin position="1145"/>
        <end position="1171"/>
    </location>
</feature>